<keyword evidence="1" id="KW-1133">Transmembrane helix</keyword>
<dbReference type="InterPro" id="IPR006860">
    <property type="entry name" value="FecR"/>
</dbReference>
<dbReference type="EMBL" id="WNDD01000020">
    <property type="protein sequence ID" value="MTV03225.1"/>
    <property type="molecule type" value="Genomic_DNA"/>
</dbReference>
<evidence type="ECO:0000259" key="3">
    <source>
        <dbReference type="Pfam" id="PF16344"/>
    </source>
</evidence>
<dbReference type="Gene3D" id="2.60.120.1440">
    <property type="match status" value="1"/>
</dbReference>
<dbReference type="Proteomes" id="UP000482671">
    <property type="component" value="Unassembled WGS sequence"/>
</dbReference>
<dbReference type="Gene3D" id="3.55.50.30">
    <property type="match status" value="1"/>
</dbReference>
<dbReference type="RefSeq" id="WP_022321356.1">
    <property type="nucleotide sequence ID" value="NZ_CABIXG010000003.1"/>
</dbReference>
<evidence type="ECO:0000259" key="2">
    <source>
        <dbReference type="Pfam" id="PF04773"/>
    </source>
</evidence>
<evidence type="ECO:0000313" key="9">
    <source>
        <dbReference type="Proteomes" id="UP000482671"/>
    </source>
</evidence>
<dbReference type="PANTHER" id="PTHR30273:SF2">
    <property type="entry name" value="PROTEIN FECR"/>
    <property type="match status" value="1"/>
</dbReference>
<evidence type="ECO:0000313" key="5">
    <source>
        <dbReference type="EMBL" id="MTV03225.1"/>
    </source>
</evidence>
<dbReference type="InterPro" id="IPR032508">
    <property type="entry name" value="FecR_C"/>
</dbReference>
<dbReference type="PANTHER" id="PTHR30273">
    <property type="entry name" value="PERIPLASMIC SIGNAL SENSOR AND SIGMA FACTOR ACTIVATOR FECR-RELATED"/>
    <property type="match status" value="1"/>
</dbReference>
<dbReference type="Proteomes" id="UP000434916">
    <property type="component" value="Unassembled WGS sequence"/>
</dbReference>
<feature type="transmembrane region" description="Helical" evidence="1">
    <location>
        <begin position="93"/>
        <end position="115"/>
    </location>
</feature>
<dbReference type="Proteomes" id="UP000286260">
    <property type="component" value="Unassembled WGS sequence"/>
</dbReference>
<dbReference type="Pfam" id="PF16344">
    <property type="entry name" value="FecR_C"/>
    <property type="match status" value="1"/>
</dbReference>
<evidence type="ECO:0000313" key="7">
    <source>
        <dbReference type="Proteomes" id="UP000286260"/>
    </source>
</evidence>
<protein>
    <submittedName>
        <fullName evidence="6">DUF4974 domain-containing protein</fullName>
    </submittedName>
</protein>
<keyword evidence="1" id="KW-0472">Membrane</keyword>
<dbReference type="EMBL" id="QSII01000025">
    <property type="protein sequence ID" value="RHC81241.1"/>
    <property type="molecule type" value="Genomic_DNA"/>
</dbReference>
<comment type="caution">
    <text evidence="6">The sequence shown here is derived from an EMBL/GenBank/DDBJ whole genome shotgun (WGS) entry which is preliminary data.</text>
</comment>
<gene>
    <name evidence="6" type="ORF">DW828_15960</name>
    <name evidence="4" type="ORF">GMD82_14205</name>
    <name evidence="5" type="ORF">GME02_16590</name>
</gene>
<dbReference type="EMBL" id="WNCN01000020">
    <property type="protein sequence ID" value="MTU40583.1"/>
    <property type="molecule type" value="Genomic_DNA"/>
</dbReference>
<reference evidence="8 9" key="2">
    <citation type="journal article" date="2019" name="Nat. Med.">
        <title>A library of human gut bacterial isolates paired with longitudinal multiomics data enables mechanistic microbiome research.</title>
        <authorList>
            <person name="Poyet M."/>
            <person name="Groussin M."/>
            <person name="Gibbons S.M."/>
            <person name="Avila-Pacheco J."/>
            <person name="Jiang X."/>
            <person name="Kearney S.M."/>
            <person name="Perrotta A.R."/>
            <person name="Berdy B."/>
            <person name="Zhao S."/>
            <person name="Lieberman T.D."/>
            <person name="Swanson P.K."/>
            <person name="Smith M."/>
            <person name="Roesemann S."/>
            <person name="Alexander J.E."/>
            <person name="Rich S.A."/>
            <person name="Livny J."/>
            <person name="Vlamakis H."/>
            <person name="Clish C."/>
            <person name="Bullock K."/>
            <person name="Deik A."/>
            <person name="Scott J."/>
            <person name="Pierce K.A."/>
            <person name="Xavier R.J."/>
            <person name="Alm E.J."/>
        </authorList>
    </citation>
    <scope>NUCLEOTIDE SEQUENCE [LARGE SCALE GENOMIC DNA]</scope>
    <source>
        <strain evidence="5 9">BIOML-A11</strain>
        <strain evidence="4 8">BIOML-A29</strain>
    </source>
</reference>
<proteinExistence type="predicted"/>
<organism evidence="6 7">
    <name type="scientific">Parabacteroides merdae</name>
    <dbReference type="NCBI Taxonomy" id="46503"/>
    <lineage>
        <taxon>Bacteria</taxon>
        <taxon>Pseudomonadati</taxon>
        <taxon>Bacteroidota</taxon>
        <taxon>Bacteroidia</taxon>
        <taxon>Bacteroidales</taxon>
        <taxon>Tannerellaceae</taxon>
        <taxon>Parabacteroides</taxon>
    </lineage>
</organism>
<sequence length="401" mass="46785">MEELRHRKNIDQLLHDKSFILWCLFPTEESDKQWKENYLSLYPEEAETLMLAREKVCRLKFNHVQLAFAEKTALKKRILDNYEKHRKPKYIRLSWLSAAACLLIFCFLGSLYLQYQEVSNVELSTSVLADVKVDPEQKEVELHLSKEKIQVTDNSTISVDKKGNVQVAEIEIKSIDRKQHSEQEKEDEHLNMLSVPNGRRSSLILSDGTKVWINSGTVLQFPETFEKEKRVLYVNGEIYIEVAKHPQWPFYVKTNQMEVQVLGTSFGITAYDDEIFQTVVLKEGSVFVKNNQGNGQTIQPNQCLMVEKEEMTVKDVDVYDYISWIDGVLQFHEKSLQKVLNSLSRYYRVRFDCPMEIGQIKCSGNLVLFDDIDQVLQTLQRTLSISFSHRDEVIKIEYVHK</sequence>
<evidence type="ECO:0000313" key="4">
    <source>
        <dbReference type="EMBL" id="MTU40583.1"/>
    </source>
</evidence>
<dbReference type="InterPro" id="IPR012373">
    <property type="entry name" value="Ferrdict_sens_TM"/>
</dbReference>
<dbReference type="Pfam" id="PF04773">
    <property type="entry name" value="FecR"/>
    <property type="match status" value="1"/>
</dbReference>
<evidence type="ECO:0000313" key="6">
    <source>
        <dbReference type="EMBL" id="RHC81241.1"/>
    </source>
</evidence>
<evidence type="ECO:0000313" key="8">
    <source>
        <dbReference type="Proteomes" id="UP000434916"/>
    </source>
</evidence>
<keyword evidence="8" id="KW-1185">Reference proteome</keyword>
<feature type="domain" description="Protein FecR C-terminal" evidence="3">
    <location>
        <begin position="329"/>
        <end position="395"/>
    </location>
</feature>
<reference evidence="6 7" key="1">
    <citation type="submission" date="2018-08" db="EMBL/GenBank/DDBJ databases">
        <title>A genome reference for cultivated species of the human gut microbiota.</title>
        <authorList>
            <person name="Zou Y."/>
            <person name="Xue W."/>
            <person name="Luo G."/>
        </authorList>
    </citation>
    <scope>NUCLEOTIDE SEQUENCE [LARGE SCALE GENOMIC DNA]</scope>
    <source>
        <strain evidence="6 7">AM34-17</strain>
    </source>
</reference>
<name>A0A3E4ZL59_9BACT</name>
<dbReference type="GO" id="GO:0016989">
    <property type="term" value="F:sigma factor antagonist activity"/>
    <property type="evidence" value="ECO:0007669"/>
    <property type="project" value="TreeGrafter"/>
</dbReference>
<dbReference type="STRING" id="46503.ERS852463_01402"/>
<accession>A0A3E4ZL59</accession>
<evidence type="ECO:0000256" key="1">
    <source>
        <dbReference type="SAM" id="Phobius"/>
    </source>
</evidence>
<dbReference type="AlphaFoldDB" id="A0A3E4ZL59"/>
<keyword evidence="1" id="KW-0812">Transmembrane</keyword>
<feature type="domain" description="FecR protein" evidence="2">
    <location>
        <begin position="194"/>
        <end position="286"/>
    </location>
</feature>